<dbReference type="STRING" id="633149.Bresu_3305"/>
<dbReference type="PROSITE" id="PS00041">
    <property type="entry name" value="HTH_ARAC_FAMILY_1"/>
    <property type="match status" value="1"/>
</dbReference>
<protein>
    <submittedName>
        <fullName evidence="5">Transcriptional regulator, AraC family</fullName>
    </submittedName>
</protein>
<dbReference type="HOGENOM" id="CLU_000445_88_4_5"/>
<evidence type="ECO:0000313" key="5">
    <source>
        <dbReference type="EMBL" id="ADL02611.1"/>
    </source>
</evidence>
<dbReference type="InterPro" id="IPR009057">
    <property type="entry name" value="Homeodomain-like_sf"/>
</dbReference>
<dbReference type="InParanoid" id="D9QG69"/>
<keyword evidence="3" id="KW-0804">Transcription</keyword>
<evidence type="ECO:0000259" key="4">
    <source>
        <dbReference type="PROSITE" id="PS01124"/>
    </source>
</evidence>
<dbReference type="AlphaFoldDB" id="D9QG69"/>
<organism evidence="5 6">
    <name type="scientific">Brevundimonas subvibrioides (strain ATCC 15264 / DSM 4735 / LMG 14903 / NBRC 16000 / CB 81)</name>
    <name type="common">Caulobacter subvibrioides</name>
    <dbReference type="NCBI Taxonomy" id="633149"/>
    <lineage>
        <taxon>Bacteria</taxon>
        <taxon>Pseudomonadati</taxon>
        <taxon>Pseudomonadota</taxon>
        <taxon>Alphaproteobacteria</taxon>
        <taxon>Caulobacterales</taxon>
        <taxon>Caulobacteraceae</taxon>
        <taxon>Brevundimonas</taxon>
    </lineage>
</organism>
<dbReference type="InterPro" id="IPR050204">
    <property type="entry name" value="AraC_XylS_family_regulators"/>
</dbReference>
<keyword evidence="6" id="KW-1185">Reference proteome</keyword>
<dbReference type="PANTHER" id="PTHR46796:SF6">
    <property type="entry name" value="ARAC SUBFAMILY"/>
    <property type="match status" value="1"/>
</dbReference>
<evidence type="ECO:0000313" key="6">
    <source>
        <dbReference type="Proteomes" id="UP000002696"/>
    </source>
</evidence>
<evidence type="ECO:0000256" key="1">
    <source>
        <dbReference type="ARBA" id="ARBA00023015"/>
    </source>
</evidence>
<gene>
    <name evidence="5" type="ordered locus">Bresu_3305</name>
</gene>
<keyword evidence="1" id="KW-0805">Transcription regulation</keyword>
<dbReference type="KEGG" id="bsb:Bresu_3305"/>
<dbReference type="Proteomes" id="UP000002696">
    <property type="component" value="Chromosome"/>
</dbReference>
<dbReference type="PRINTS" id="PR00032">
    <property type="entry name" value="HTHARAC"/>
</dbReference>
<dbReference type="SUPFAM" id="SSF46689">
    <property type="entry name" value="Homeodomain-like"/>
    <property type="match status" value="2"/>
</dbReference>
<dbReference type="GO" id="GO:0003700">
    <property type="term" value="F:DNA-binding transcription factor activity"/>
    <property type="evidence" value="ECO:0007669"/>
    <property type="project" value="InterPro"/>
</dbReference>
<dbReference type="PROSITE" id="PS01124">
    <property type="entry name" value="HTH_ARAC_FAMILY_2"/>
    <property type="match status" value="1"/>
</dbReference>
<keyword evidence="2" id="KW-0238">DNA-binding</keyword>
<feature type="domain" description="HTH araC/xylS-type" evidence="4">
    <location>
        <begin position="125"/>
        <end position="223"/>
    </location>
</feature>
<dbReference type="GO" id="GO:0043565">
    <property type="term" value="F:sequence-specific DNA binding"/>
    <property type="evidence" value="ECO:0007669"/>
    <property type="project" value="InterPro"/>
</dbReference>
<dbReference type="eggNOG" id="COG2207">
    <property type="taxonomic scope" value="Bacteria"/>
</dbReference>
<sequence length="225" mass="24353">MERPDPARLKACVAPDYYLLAPAGADAVMAAHAAQDVLLLSIPPEAFYRRGLVGNPGCPLSPLRGRVLVDPVVTGLVEQLAQSSSPEDQALNASVLDTLLLTLVRIARTRAREATRGGLTARQLGVVREHVEARLDRPIRNADLAALTGLSPFHFARSFKESMGMPPAGWIRLRRLTVAQRLLVQPERSITDVAAAVGYDSPSRFARAFRDATGVSPSQFRRAQA</sequence>
<accession>D9QG69</accession>
<dbReference type="SMART" id="SM00342">
    <property type="entry name" value="HTH_ARAC"/>
    <property type="match status" value="1"/>
</dbReference>
<dbReference type="PANTHER" id="PTHR46796">
    <property type="entry name" value="HTH-TYPE TRANSCRIPTIONAL ACTIVATOR RHAS-RELATED"/>
    <property type="match status" value="1"/>
</dbReference>
<dbReference type="InterPro" id="IPR018060">
    <property type="entry name" value="HTH_AraC"/>
</dbReference>
<evidence type="ECO:0000256" key="3">
    <source>
        <dbReference type="ARBA" id="ARBA00023163"/>
    </source>
</evidence>
<dbReference type="InterPro" id="IPR020449">
    <property type="entry name" value="Tscrpt_reg_AraC-type_HTH"/>
</dbReference>
<dbReference type="Gene3D" id="1.10.10.60">
    <property type="entry name" value="Homeodomain-like"/>
    <property type="match status" value="2"/>
</dbReference>
<dbReference type="Pfam" id="PF12833">
    <property type="entry name" value="HTH_18"/>
    <property type="match status" value="1"/>
</dbReference>
<dbReference type="EMBL" id="CP002102">
    <property type="protein sequence ID" value="ADL02611.1"/>
    <property type="molecule type" value="Genomic_DNA"/>
</dbReference>
<name>D9QG69_BRESC</name>
<reference evidence="6" key="1">
    <citation type="journal article" date="2011" name="J. Bacteriol.">
        <title>Genome sequences of eight morphologically diverse alphaproteobacteria.</title>
        <authorList>
            <consortium name="US DOE Joint Genome Institute"/>
            <person name="Brown P.J."/>
            <person name="Kysela D.T."/>
            <person name="Buechlein A."/>
            <person name="Hemmerich C."/>
            <person name="Brun Y.V."/>
        </authorList>
    </citation>
    <scope>NUCLEOTIDE SEQUENCE [LARGE SCALE GENOMIC DNA]</scope>
    <source>
        <strain evidence="6">ATCC 15264 / DSM 4735 / LMG 14903 / NBRC 16000 / CB 81</strain>
    </source>
</reference>
<dbReference type="InterPro" id="IPR018062">
    <property type="entry name" value="HTH_AraC-typ_CS"/>
</dbReference>
<evidence type="ECO:0000256" key="2">
    <source>
        <dbReference type="ARBA" id="ARBA00023125"/>
    </source>
</evidence>
<proteinExistence type="predicted"/>